<name>A0ABM1EAM9_PRICU</name>
<sequence>MLSVSQRHSRMKIILALLLFVCVTRCHGDESDYARPVSKCGPASPDPRSAVLCNFLLIAPRFMTMGTTQQVCMDFVRDSRIHLPAMNINILLKLSTNISESDVIASTQLHNQHVNGASLCADLELPDGEDYVYEQSAYLSFTAEESTFFHIADHKPVTLLRDIVKPFTFIEPDKPVYKPGQTVKFRILTLTKDLRPVAERLKDGCRKFDVDISDWPLRNHNYSHGTWRTVTLSLSANVTEDDTDVTLSGETEVKVSKNQLFLKFLSKDEFKPFLTYNAEVSATSLNGQPAAGVRIRLTVIFSETDQLVKTVVTGSDGVARLPIDLQLVKKQLSLKVIIFNC</sequence>
<dbReference type="Proteomes" id="UP000695022">
    <property type="component" value="Unplaced"/>
</dbReference>
<dbReference type="InterPro" id="IPR040839">
    <property type="entry name" value="MG4"/>
</dbReference>
<keyword evidence="3" id="KW-1185">Reference proteome</keyword>
<keyword evidence="1" id="KW-0732">Signal</keyword>
<dbReference type="Gene3D" id="2.60.40.10">
    <property type="entry name" value="Immunoglobulins"/>
    <property type="match status" value="1"/>
</dbReference>
<protein>
    <submittedName>
        <fullName evidence="4">Uncharacterized protein LOC106810412</fullName>
    </submittedName>
</protein>
<accession>A0ABM1EAM9</accession>
<feature type="signal peptide" evidence="1">
    <location>
        <begin position="1"/>
        <end position="28"/>
    </location>
</feature>
<dbReference type="PANTHER" id="PTHR11412:SF171">
    <property type="entry name" value="PREGNANCY ZONE PROTEIN-LIKE PROTEIN"/>
    <property type="match status" value="1"/>
</dbReference>
<dbReference type="InterPro" id="IPR013783">
    <property type="entry name" value="Ig-like_fold"/>
</dbReference>
<evidence type="ECO:0000313" key="3">
    <source>
        <dbReference type="Proteomes" id="UP000695022"/>
    </source>
</evidence>
<dbReference type="PANTHER" id="PTHR11412">
    <property type="entry name" value="MACROGLOBULIN / COMPLEMENT"/>
    <property type="match status" value="1"/>
</dbReference>
<evidence type="ECO:0000313" key="4">
    <source>
        <dbReference type="RefSeq" id="XP_014669250.1"/>
    </source>
</evidence>
<gene>
    <name evidence="4" type="primary">LOC106810412</name>
</gene>
<evidence type="ECO:0000256" key="1">
    <source>
        <dbReference type="SAM" id="SignalP"/>
    </source>
</evidence>
<dbReference type="RefSeq" id="XP_014669250.1">
    <property type="nucleotide sequence ID" value="XM_014813764.1"/>
</dbReference>
<proteinExistence type="predicted"/>
<evidence type="ECO:0000259" key="2">
    <source>
        <dbReference type="Pfam" id="PF17789"/>
    </source>
</evidence>
<dbReference type="InterPro" id="IPR050473">
    <property type="entry name" value="A2M/Complement_sys"/>
</dbReference>
<feature type="chain" id="PRO_5045352853" evidence="1">
    <location>
        <begin position="29"/>
        <end position="341"/>
    </location>
</feature>
<feature type="domain" description="Macroglobulin" evidence="2">
    <location>
        <begin position="270"/>
        <end position="337"/>
    </location>
</feature>
<reference evidence="4" key="1">
    <citation type="submission" date="2025-08" db="UniProtKB">
        <authorList>
            <consortium name="RefSeq"/>
        </authorList>
    </citation>
    <scope>IDENTIFICATION</scope>
</reference>
<organism evidence="3 4">
    <name type="scientific">Priapulus caudatus</name>
    <name type="common">Priapulid worm</name>
    <dbReference type="NCBI Taxonomy" id="37621"/>
    <lineage>
        <taxon>Eukaryota</taxon>
        <taxon>Metazoa</taxon>
        <taxon>Ecdysozoa</taxon>
        <taxon>Scalidophora</taxon>
        <taxon>Priapulida</taxon>
        <taxon>Priapulimorpha</taxon>
        <taxon>Priapulimorphida</taxon>
        <taxon>Priapulidae</taxon>
        <taxon>Priapulus</taxon>
    </lineage>
</organism>
<dbReference type="GeneID" id="106810412"/>
<dbReference type="Gene3D" id="2.60.40.1930">
    <property type="match status" value="2"/>
</dbReference>
<dbReference type="Pfam" id="PF17789">
    <property type="entry name" value="MG4"/>
    <property type="match status" value="1"/>
</dbReference>